<organism evidence="10 11">
    <name type="scientific">Sedimentitalea nanhaiensis</name>
    <dbReference type="NCBI Taxonomy" id="999627"/>
    <lineage>
        <taxon>Bacteria</taxon>
        <taxon>Pseudomonadati</taxon>
        <taxon>Pseudomonadota</taxon>
        <taxon>Alphaproteobacteria</taxon>
        <taxon>Rhodobacterales</taxon>
        <taxon>Paracoccaceae</taxon>
        <taxon>Sedimentitalea</taxon>
    </lineage>
</organism>
<keyword evidence="11" id="KW-1185">Reference proteome</keyword>
<dbReference type="eggNOG" id="COG0019">
    <property type="taxonomic scope" value="Bacteria"/>
</dbReference>
<evidence type="ECO:0000313" key="10">
    <source>
        <dbReference type="EMBL" id="SFT84903.1"/>
    </source>
</evidence>
<dbReference type="STRING" id="999627.SAMN05216236_10991"/>
<dbReference type="Proteomes" id="UP000182466">
    <property type="component" value="Unassembled WGS sequence"/>
</dbReference>
<dbReference type="PANTHER" id="PTHR11482">
    <property type="entry name" value="ARGININE/DIAMINOPIMELATE/ORNITHINE DECARBOXYLASE"/>
    <property type="match status" value="1"/>
</dbReference>
<sequence length="385" mass="40944">MQNHSALWRNPANHLCRTTPDQPVLYLSPRVLQDTALRFRRGFGGLVTYAVKANDRAEVLANLVAAGITTFDVASPAEMAAVRAACPQAVLHYNNPVRSVAEIAAGIEMGVASWSVDEAGELDKLADVPPEAEIAVRFALPVKGAAYDFGDKFGATPDQAVELLRRVTRLGHVPALCFHPGTQCEDAGAWDSYIREAARIAERAGVRIARLNVGGGFAANRTGAAPDLEVVFDAIHWAVRDAFGTDAPQLICEPGRAMVAESFTLAARIKALRAGGRTVFLNDGIYGRLTDLRDMGLTRRVDVVCPAGCLRSGHAVSRVIYGPTCDSLDRLPDGLELPDTSAAGDYVLFHGMGAYSVAMGTAFNGYGACDVVTVDLLSGHHATVS</sequence>
<evidence type="ECO:0000256" key="4">
    <source>
        <dbReference type="ARBA" id="ARBA00023239"/>
    </source>
</evidence>
<dbReference type="AlphaFoldDB" id="A0A1I7BCH0"/>
<dbReference type="GO" id="GO:0004586">
    <property type="term" value="F:ornithine decarboxylase activity"/>
    <property type="evidence" value="ECO:0007669"/>
    <property type="project" value="UniProtKB-EC"/>
</dbReference>
<dbReference type="Gene3D" id="2.40.37.10">
    <property type="entry name" value="Lyase, Ornithine Decarboxylase, Chain A, domain 1"/>
    <property type="match status" value="1"/>
</dbReference>
<feature type="modified residue" description="N6-(pyridoxal phosphate)lysine" evidence="8">
    <location>
        <position position="52"/>
    </location>
</feature>
<comment type="similarity">
    <text evidence="2">Belongs to the Orn/Lys/Arg decarboxylase class-II family.</text>
</comment>
<dbReference type="EC" id="4.1.1.17" evidence="6"/>
<comment type="catalytic activity">
    <reaction evidence="7">
        <text>L-ornithine + H(+) = putrescine + CO2</text>
        <dbReference type="Rhea" id="RHEA:22964"/>
        <dbReference type="ChEBI" id="CHEBI:15378"/>
        <dbReference type="ChEBI" id="CHEBI:16526"/>
        <dbReference type="ChEBI" id="CHEBI:46911"/>
        <dbReference type="ChEBI" id="CHEBI:326268"/>
        <dbReference type="EC" id="4.1.1.17"/>
    </reaction>
</comment>
<gene>
    <name evidence="10" type="ORF">SAMN05216236_10991</name>
</gene>
<evidence type="ECO:0000256" key="3">
    <source>
        <dbReference type="ARBA" id="ARBA00022898"/>
    </source>
</evidence>
<dbReference type="Pfam" id="PF02784">
    <property type="entry name" value="Orn_Arg_deC_N"/>
    <property type="match status" value="1"/>
</dbReference>
<dbReference type="Gene3D" id="3.20.20.10">
    <property type="entry name" value="Alanine racemase"/>
    <property type="match status" value="1"/>
</dbReference>
<dbReference type="RefSeq" id="WP_027261729.1">
    <property type="nucleotide sequence ID" value="NZ_FPAW01000009.1"/>
</dbReference>
<dbReference type="PRINTS" id="PR01179">
    <property type="entry name" value="ODADCRBXLASE"/>
</dbReference>
<dbReference type="SUPFAM" id="SSF50621">
    <property type="entry name" value="Alanine racemase C-terminal domain-like"/>
    <property type="match status" value="1"/>
</dbReference>
<accession>A0A1I7BCH0</accession>
<evidence type="ECO:0000256" key="2">
    <source>
        <dbReference type="ARBA" id="ARBA00008872"/>
    </source>
</evidence>
<comment type="cofactor">
    <cofactor evidence="1 8">
        <name>pyridoxal 5'-phosphate</name>
        <dbReference type="ChEBI" id="CHEBI:597326"/>
    </cofactor>
</comment>
<dbReference type="InterPro" id="IPR029066">
    <property type="entry name" value="PLP-binding_barrel"/>
</dbReference>
<dbReference type="GO" id="GO:0033387">
    <property type="term" value="P:putrescine biosynthetic process from arginine, via ornithine"/>
    <property type="evidence" value="ECO:0007669"/>
    <property type="project" value="TreeGrafter"/>
</dbReference>
<name>A0A1I7BCH0_9RHOB</name>
<reference evidence="10 11" key="1">
    <citation type="submission" date="2016-10" db="EMBL/GenBank/DDBJ databases">
        <authorList>
            <person name="de Groot N.N."/>
        </authorList>
    </citation>
    <scope>NUCLEOTIDE SEQUENCE [LARGE SCALE GENOMIC DNA]</scope>
    <source>
        <strain evidence="10 11">CGMCC 1.10959</strain>
    </source>
</reference>
<dbReference type="OrthoDB" id="9802147at2"/>
<feature type="domain" description="Orn/DAP/Arg decarboxylase 2 N-terminal" evidence="9">
    <location>
        <begin position="43"/>
        <end position="260"/>
    </location>
</feature>
<evidence type="ECO:0000256" key="5">
    <source>
        <dbReference type="ARBA" id="ARBA00034115"/>
    </source>
</evidence>
<dbReference type="InterPro" id="IPR002433">
    <property type="entry name" value="Orn_de-COase"/>
</dbReference>
<dbReference type="CDD" id="cd00622">
    <property type="entry name" value="PLPDE_III_ODC"/>
    <property type="match status" value="1"/>
</dbReference>
<dbReference type="PRINTS" id="PR01182">
    <property type="entry name" value="ORNDCRBXLASE"/>
</dbReference>
<comment type="pathway">
    <text evidence="5">Amine and polyamine biosynthesis; putrescine biosynthesis via L-ornithine pathway; putrescine from L-ornithine: step 1/1.</text>
</comment>
<evidence type="ECO:0000256" key="8">
    <source>
        <dbReference type="PIRSR" id="PIRSR600183-50"/>
    </source>
</evidence>
<keyword evidence="3 8" id="KW-0663">Pyridoxal phosphate</keyword>
<evidence type="ECO:0000256" key="7">
    <source>
        <dbReference type="ARBA" id="ARBA00049127"/>
    </source>
</evidence>
<proteinExistence type="inferred from homology"/>
<evidence type="ECO:0000313" key="11">
    <source>
        <dbReference type="Proteomes" id="UP000182466"/>
    </source>
</evidence>
<evidence type="ECO:0000256" key="6">
    <source>
        <dbReference type="ARBA" id="ARBA00034138"/>
    </source>
</evidence>
<dbReference type="InterPro" id="IPR009006">
    <property type="entry name" value="Ala_racemase/Decarboxylase_C"/>
</dbReference>
<feature type="active site" description="Proton donor" evidence="8">
    <location>
        <position position="325"/>
    </location>
</feature>
<dbReference type="EMBL" id="FPAW01000009">
    <property type="protein sequence ID" value="SFT84903.1"/>
    <property type="molecule type" value="Genomic_DNA"/>
</dbReference>
<dbReference type="PROSITE" id="PS00878">
    <property type="entry name" value="ODR_DC_2_1"/>
    <property type="match status" value="1"/>
</dbReference>
<dbReference type="InterPro" id="IPR000183">
    <property type="entry name" value="Orn/DAP/Arg_de-COase"/>
</dbReference>
<keyword evidence="4" id="KW-0456">Lyase</keyword>
<dbReference type="InterPro" id="IPR022653">
    <property type="entry name" value="De-COase2_pyr-phos_BS"/>
</dbReference>
<dbReference type="PANTHER" id="PTHR11482:SF6">
    <property type="entry name" value="ORNITHINE DECARBOXYLASE 1-RELATED"/>
    <property type="match status" value="1"/>
</dbReference>
<evidence type="ECO:0000259" key="9">
    <source>
        <dbReference type="Pfam" id="PF02784"/>
    </source>
</evidence>
<dbReference type="InterPro" id="IPR022644">
    <property type="entry name" value="De-COase2_N"/>
</dbReference>
<dbReference type="SUPFAM" id="SSF51419">
    <property type="entry name" value="PLP-binding barrel"/>
    <property type="match status" value="1"/>
</dbReference>
<protein>
    <recommendedName>
        <fullName evidence="6">ornithine decarboxylase</fullName>
        <ecNumber evidence="6">4.1.1.17</ecNumber>
    </recommendedName>
</protein>
<dbReference type="GO" id="GO:0005737">
    <property type="term" value="C:cytoplasm"/>
    <property type="evidence" value="ECO:0007669"/>
    <property type="project" value="TreeGrafter"/>
</dbReference>
<evidence type="ECO:0000256" key="1">
    <source>
        <dbReference type="ARBA" id="ARBA00001933"/>
    </source>
</evidence>